<dbReference type="PANTHER" id="PTHR43053:SF3">
    <property type="entry name" value="ALPHA-GALACTOSIDASE C-RELATED"/>
    <property type="match status" value="1"/>
</dbReference>
<feature type="binding site" evidence="8">
    <location>
        <position position="201"/>
    </location>
    <ligand>
        <name>substrate</name>
    </ligand>
</feature>
<proteinExistence type="inferred from homology"/>
<keyword evidence="5 6" id="KW-0326">Glycosidase</keyword>
<dbReference type="Gene3D" id="2.70.98.60">
    <property type="entry name" value="alpha-galactosidase from lactobacil brevis"/>
    <property type="match status" value="1"/>
</dbReference>
<reference evidence="11 12" key="1">
    <citation type="journal article" date="2015" name="Genome Announc.">
        <title>Expanding the biotechnology potential of lactobacilli through comparative genomics of 213 strains and associated genera.</title>
        <authorList>
            <person name="Sun Z."/>
            <person name="Harris H.M."/>
            <person name="McCann A."/>
            <person name="Guo C."/>
            <person name="Argimon S."/>
            <person name="Zhang W."/>
            <person name="Yang X."/>
            <person name="Jeffery I.B."/>
            <person name="Cooney J.C."/>
            <person name="Kagawa T.F."/>
            <person name="Liu W."/>
            <person name="Song Y."/>
            <person name="Salvetti E."/>
            <person name="Wrobel A."/>
            <person name="Rasinkangas P."/>
            <person name="Parkhill J."/>
            <person name="Rea M.C."/>
            <person name="O'Sullivan O."/>
            <person name="Ritari J."/>
            <person name="Douillard F.P."/>
            <person name="Paul Ross R."/>
            <person name="Yang R."/>
            <person name="Briner A.E."/>
            <person name="Felis G.E."/>
            <person name="de Vos W.M."/>
            <person name="Barrangou R."/>
            <person name="Klaenhammer T.R."/>
            <person name="Caufield P.W."/>
            <person name="Cui Y."/>
            <person name="Zhang H."/>
            <person name="O'Toole P.W."/>
        </authorList>
    </citation>
    <scope>NUCLEOTIDE SEQUENCE [LARGE SCALE GENOMIC DNA]</scope>
    <source>
        <strain evidence="11 12">DSM 22697</strain>
    </source>
</reference>
<feature type="binding site" evidence="8">
    <location>
        <position position="530"/>
    </location>
    <ligand>
        <name>substrate</name>
    </ligand>
</feature>
<dbReference type="InterPro" id="IPR017853">
    <property type="entry name" value="GH"/>
</dbReference>
<dbReference type="CDD" id="cd14791">
    <property type="entry name" value="GH36"/>
    <property type="match status" value="1"/>
</dbReference>
<dbReference type="Pfam" id="PF16874">
    <property type="entry name" value="Glyco_hydro_36C"/>
    <property type="match status" value="1"/>
</dbReference>
<dbReference type="InterPro" id="IPR002252">
    <property type="entry name" value="Glyco_hydro_36"/>
</dbReference>
<dbReference type="Gene3D" id="3.20.20.70">
    <property type="entry name" value="Aldolase class I"/>
    <property type="match status" value="1"/>
</dbReference>
<dbReference type="EMBL" id="AYZJ01000091">
    <property type="protein sequence ID" value="KRN18354.1"/>
    <property type="molecule type" value="Genomic_DNA"/>
</dbReference>
<dbReference type="PANTHER" id="PTHR43053">
    <property type="entry name" value="GLYCOSIDASE FAMILY 31"/>
    <property type="match status" value="1"/>
</dbReference>
<feature type="active site" description="Proton donor" evidence="7">
    <location>
        <position position="552"/>
    </location>
</feature>
<dbReference type="EC" id="3.2.1.22" evidence="3 6"/>
<organism evidence="11 12">
    <name type="scientific">Lacticaseibacillus camelliae DSM 22697 = JCM 13995</name>
    <dbReference type="NCBI Taxonomy" id="1423730"/>
    <lineage>
        <taxon>Bacteria</taxon>
        <taxon>Bacillati</taxon>
        <taxon>Bacillota</taxon>
        <taxon>Bacilli</taxon>
        <taxon>Lactobacillales</taxon>
        <taxon>Lactobacillaceae</taxon>
        <taxon>Lacticaseibacillus</taxon>
    </lineage>
</organism>
<dbReference type="RefSeq" id="WP_056989958.1">
    <property type="nucleotide sequence ID" value="NZ_AYZJ01000091.1"/>
</dbReference>
<evidence type="ECO:0000256" key="5">
    <source>
        <dbReference type="ARBA" id="ARBA00023295"/>
    </source>
</evidence>
<dbReference type="InterPro" id="IPR013785">
    <property type="entry name" value="Aldolase_TIM"/>
</dbReference>
<feature type="domain" description="Glycosyl hydrolase family 36 C-terminal" evidence="9">
    <location>
        <begin position="654"/>
        <end position="742"/>
    </location>
</feature>
<evidence type="ECO:0000313" key="12">
    <source>
        <dbReference type="Proteomes" id="UP000050865"/>
    </source>
</evidence>
<accession>A0A0R2EPT2</accession>
<keyword evidence="4 6" id="KW-0378">Hydrolase</keyword>
<dbReference type="InterPro" id="IPR050985">
    <property type="entry name" value="Alpha-glycosidase_related"/>
</dbReference>
<dbReference type="AlphaFoldDB" id="A0A0R2EPT2"/>
<dbReference type="Proteomes" id="UP000050865">
    <property type="component" value="Unassembled WGS sequence"/>
</dbReference>
<protein>
    <recommendedName>
        <fullName evidence="3 6">Alpha-galactosidase</fullName>
        <ecNumber evidence="3 6">3.2.1.22</ecNumber>
    </recommendedName>
</protein>
<sequence length="745" mass="83075">MTPTTLQVFNEKFFHLSNNQVSYIIDVLPNGELGHLYFGPRLDLDEAQLAVLATPVSKSGGTVKFSANDHQFSLADQMQELPVYGSTDYRQGSIALKAGQTPLYLDLKYQSYSVTHDKPRNLAVPGAFGNQADCLALTVTDSTWDVEVVLHYALFADAAAVVRWATVTNRSNHPYLLERLFSATLDLPESDYSFLHLSGNWARERQVQTHSLAQGTVSVESLHGASSHQQNPFVALVKNGATVRSGDAYGLNLIYSGNFLASAEVNEFQQTRLMTGIHPSHFEWLLDPQKSFTSPEAVLLYSARGMSGLAQQSAMFADHHVIAPEWQGQPRPIVLNSWEASYFDLNPQALMRLADRGKEIGIDCFVLDDGWFGGRDADNSSLGDWHVDTRKFPDGLGSFADAIHQRGLQFGLWFEPEMVSPDTTMIKRYPDWVVGPPRGRRSIGRHQYVLDFANPAVVEDLFDQMAKVIDETHLDYIKWDMNRDITEAYSAYLAAQGRPQGEFFHRYILGVYALYTKLLQAYPHLLIEGCAGGGGRFDLGILFYSPQIWVSDDSDAVERLKIQFGTSLGYPLSAMSNHVTKVPNDQVGRTTPLAMRYDVATFGVLGYELDLTQLDQKTLNALRSQIHEYRKNQQLILNGRFEILRPTGDNHNEYAWAVVNQDATEALVGFFRILATPGQTVSDHLKLPFLDDHRRYRIGGQSVPVSGSVLRNIGLSLPVQFNGVNADTASLRGDYQSCLVHLIAV</sequence>
<name>A0A0R2EPT2_9LACO</name>
<evidence type="ECO:0000256" key="6">
    <source>
        <dbReference type="PIRNR" id="PIRNR005536"/>
    </source>
</evidence>
<evidence type="ECO:0000259" key="10">
    <source>
        <dbReference type="Pfam" id="PF16875"/>
    </source>
</evidence>
<comment type="similarity">
    <text evidence="2">Belongs to the glycosyl hydrolase 36 family.</text>
</comment>
<dbReference type="GO" id="GO:0016052">
    <property type="term" value="P:carbohydrate catabolic process"/>
    <property type="evidence" value="ECO:0007669"/>
    <property type="project" value="InterPro"/>
</dbReference>
<feature type="binding site" evidence="8">
    <location>
        <begin position="478"/>
        <end position="482"/>
    </location>
    <ligand>
        <name>substrate</name>
    </ligand>
</feature>
<feature type="active site" description="Nucleophile" evidence="7">
    <location>
        <position position="480"/>
    </location>
</feature>
<evidence type="ECO:0000256" key="7">
    <source>
        <dbReference type="PIRSR" id="PIRSR005536-1"/>
    </source>
</evidence>
<evidence type="ECO:0000256" key="2">
    <source>
        <dbReference type="ARBA" id="ARBA00006202"/>
    </source>
</evidence>
<comment type="catalytic activity">
    <reaction evidence="1 6">
        <text>Hydrolysis of terminal, non-reducing alpha-D-galactose residues in alpha-D-galactosides, including galactose oligosaccharides, galactomannans and galactolipids.</text>
        <dbReference type="EC" id="3.2.1.22"/>
    </reaction>
</comment>
<evidence type="ECO:0000256" key="4">
    <source>
        <dbReference type="ARBA" id="ARBA00022801"/>
    </source>
</evidence>
<evidence type="ECO:0000259" key="9">
    <source>
        <dbReference type="Pfam" id="PF16874"/>
    </source>
</evidence>
<dbReference type="FunFam" id="3.20.20.70:FF:000118">
    <property type="entry name" value="Alpha-galactosidase"/>
    <property type="match status" value="1"/>
</dbReference>
<evidence type="ECO:0000256" key="1">
    <source>
        <dbReference type="ARBA" id="ARBA00001255"/>
    </source>
</evidence>
<dbReference type="SUPFAM" id="SSF51445">
    <property type="entry name" value="(Trans)glycosidases"/>
    <property type="match status" value="1"/>
</dbReference>
<keyword evidence="12" id="KW-1185">Reference proteome</keyword>
<dbReference type="STRING" id="1423730.FC75_GL000705"/>
<dbReference type="GO" id="GO:0004557">
    <property type="term" value="F:alpha-galactosidase activity"/>
    <property type="evidence" value="ECO:0007669"/>
    <property type="project" value="UniProtKB-UniRule"/>
</dbReference>
<evidence type="ECO:0000313" key="11">
    <source>
        <dbReference type="EMBL" id="KRN18354.1"/>
    </source>
</evidence>
<dbReference type="PROSITE" id="PS00512">
    <property type="entry name" value="ALPHA_GALACTOSIDASE"/>
    <property type="match status" value="1"/>
</dbReference>
<feature type="domain" description="Glycosyl hydrolase family 36 N-terminal" evidence="10">
    <location>
        <begin position="31"/>
        <end position="286"/>
    </location>
</feature>
<dbReference type="InterPro" id="IPR031704">
    <property type="entry name" value="Glyco_hydro_36_N"/>
</dbReference>
<dbReference type="Gene3D" id="2.60.40.1180">
    <property type="entry name" value="Golgi alpha-mannosidase II"/>
    <property type="match status" value="1"/>
</dbReference>
<dbReference type="Pfam" id="PF16875">
    <property type="entry name" value="Glyco_hydro_36N"/>
    <property type="match status" value="1"/>
</dbReference>
<dbReference type="InterPro" id="IPR038417">
    <property type="entry name" value="Alpga-gal_N_sf"/>
</dbReference>
<feature type="binding site" evidence="8">
    <location>
        <begin position="368"/>
        <end position="369"/>
    </location>
    <ligand>
        <name>substrate</name>
    </ligand>
</feature>
<dbReference type="InterPro" id="IPR000111">
    <property type="entry name" value="Glyco_hydro_27/36_CS"/>
</dbReference>
<dbReference type="PIRSF" id="PIRSF005536">
    <property type="entry name" value="Agal"/>
    <property type="match status" value="1"/>
</dbReference>
<dbReference type="PRINTS" id="PR00743">
    <property type="entry name" value="GLHYDRLASE36"/>
</dbReference>
<dbReference type="InterPro" id="IPR031705">
    <property type="entry name" value="Glyco_hydro_36_C"/>
</dbReference>
<evidence type="ECO:0000256" key="8">
    <source>
        <dbReference type="PIRSR" id="PIRSR005536-2"/>
    </source>
</evidence>
<feature type="binding site" evidence="8">
    <location>
        <position position="552"/>
    </location>
    <ligand>
        <name>substrate</name>
    </ligand>
</feature>
<dbReference type="PATRIC" id="fig|1423730.4.peg.738"/>
<gene>
    <name evidence="11" type="ORF">FC75_GL000705</name>
</gene>
<dbReference type="InterPro" id="IPR013780">
    <property type="entry name" value="Glyco_hydro_b"/>
</dbReference>
<comment type="caution">
    <text evidence="11">The sequence shown here is derived from an EMBL/GenBank/DDBJ whole genome shotgun (WGS) entry which is preliminary data.</text>
</comment>
<dbReference type="Pfam" id="PF02065">
    <property type="entry name" value="Melibiase"/>
    <property type="match status" value="1"/>
</dbReference>
<feature type="binding site" evidence="8">
    <location>
        <position position="445"/>
    </location>
    <ligand>
        <name>substrate</name>
    </ligand>
</feature>
<evidence type="ECO:0000256" key="3">
    <source>
        <dbReference type="ARBA" id="ARBA00012755"/>
    </source>
</evidence>